<dbReference type="SMART" id="SM00645">
    <property type="entry name" value="Pept_C1"/>
    <property type="match status" value="1"/>
</dbReference>
<dbReference type="EMBL" id="UYYG01001253">
    <property type="protein sequence ID" value="VDN60857.1"/>
    <property type="molecule type" value="Genomic_DNA"/>
</dbReference>
<evidence type="ECO:0000256" key="2">
    <source>
        <dbReference type="SAM" id="Phobius"/>
    </source>
</evidence>
<evidence type="ECO:0000313" key="7">
    <source>
        <dbReference type="WBParaSite" id="DME_0001005101-mRNA-1"/>
    </source>
</evidence>
<dbReference type="STRING" id="318479.A0A0N4UPY9"/>
<feature type="domain" description="Peptidase C1A papain C-terminal" evidence="3">
    <location>
        <begin position="156"/>
        <end position="421"/>
    </location>
</feature>
<keyword evidence="2" id="KW-0812">Transmembrane</keyword>
<reference evidence="7" key="1">
    <citation type="submission" date="2017-02" db="UniProtKB">
        <authorList>
            <consortium name="WormBaseParasite"/>
        </authorList>
    </citation>
    <scope>IDENTIFICATION</scope>
</reference>
<evidence type="ECO:0000313" key="4">
    <source>
        <dbReference type="EMBL" id="VDN60857.1"/>
    </source>
</evidence>
<name>A0A0N4UPY9_DRAME</name>
<dbReference type="InterPro" id="IPR013128">
    <property type="entry name" value="Peptidase_C1A"/>
</dbReference>
<dbReference type="GO" id="GO:0008234">
    <property type="term" value="F:cysteine-type peptidase activity"/>
    <property type="evidence" value="ECO:0007669"/>
    <property type="project" value="InterPro"/>
</dbReference>
<dbReference type="SUPFAM" id="SSF54001">
    <property type="entry name" value="Cysteine proteinases"/>
    <property type="match status" value="1"/>
</dbReference>
<keyword evidence="2" id="KW-1133">Transmembrane helix</keyword>
<evidence type="ECO:0000313" key="5">
    <source>
        <dbReference type="Proteomes" id="UP000038040"/>
    </source>
</evidence>
<organism evidence="5 7">
    <name type="scientific">Dracunculus medinensis</name>
    <name type="common">Guinea worm</name>
    <dbReference type="NCBI Taxonomy" id="318479"/>
    <lineage>
        <taxon>Eukaryota</taxon>
        <taxon>Metazoa</taxon>
        <taxon>Ecdysozoa</taxon>
        <taxon>Nematoda</taxon>
        <taxon>Chromadorea</taxon>
        <taxon>Rhabditida</taxon>
        <taxon>Spirurina</taxon>
        <taxon>Dracunculoidea</taxon>
        <taxon>Dracunculidae</taxon>
        <taxon>Dracunculus</taxon>
    </lineage>
</organism>
<feature type="transmembrane region" description="Helical" evidence="2">
    <location>
        <begin position="36"/>
        <end position="60"/>
    </location>
</feature>
<evidence type="ECO:0000313" key="6">
    <source>
        <dbReference type="Proteomes" id="UP000274756"/>
    </source>
</evidence>
<protein>
    <submittedName>
        <fullName evidence="7">Pept_C1 domain-containing protein</fullName>
    </submittedName>
</protein>
<sequence>MNNKVGKARHREARGALEYRVVNDNARRDEYFQWKLYFLLAFILLSTIFITLYIVPMIIYDKSSEAPIKKNELSEYFLELTHRINSEASWKAEYNANAFNQKQLKESGTQIRQAENYSSTMYEEDYLKNYAETFRSRKNYKLMHDMLTKVQIPLSAMKKFDCRGHWPICSSAIGKIYDQGACWLYWLYTTVSTTEDRLCISSNGKSHIKLSKFHILACCKHCGNCKGGDPEEVYMHWIKYGVTSELCQPSNNLLSLIDKSCGQPCALSLTKKADRTIRKNINSCFSDCFNPEHKYLDVYDRKQDNVHYGLYVNLIERSVISDRRPKQWYRGETIHRQLTIDNIRWLDLVKKEIYLRGPISVDLLVYEDFLLYKSGIYDPISQSSENELFRYHVKIIGWELVNNETVFLGVNTWGTSWGEKG</sequence>
<comment type="similarity">
    <text evidence="1">Belongs to the peptidase C1 family.</text>
</comment>
<dbReference type="Pfam" id="PF00112">
    <property type="entry name" value="Peptidase_C1"/>
    <property type="match status" value="2"/>
</dbReference>
<dbReference type="PANTHER" id="PTHR12411">
    <property type="entry name" value="CYSTEINE PROTEASE FAMILY C1-RELATED"/>
    <property type="match status" value="1"/>
</dbReference>
<dbReference type="InterPro" id="IPR000668">
    <property type="entry name" value="Peptidase_C1A_C"/>
</dbReference>
<dbReference type="AlphaFoldDB" id="A0A0N4UPY9"/>
<evidence type="ECO:0000256" key="1">
    <source>
        <dbReference type="ARBA" id="ARBA00008455"/>
    </source>
</evidence>
<proteinExistence type="inferred from homology"/>
<reference evidence="4 6" key="2">
    <citation type="submission" date="2018-11" db="EMBL/GenBank/DDBJ databases">
        <authorList>
            <consortium name="Pathogen Informatics"/>
        </authorList>
    </citation>
    <scope>NUCLEOTIDE SEQUENCE [LARGE SCALE GENOMIC DNA]</scope>
</reference>
<dbReference type="Gene3D" id="3.90.70.10">
    <property type="entry name" value="Cysteine proteinases"/>
    <property type="match status" value="1"/>
</dbReference>
<keyword evidence="6" id="KW-1185">Reference proteome</keyword>
<dbReference type="WBParaSite" id="DME_0001005101-mRNA-1">
    <property type="protein sequence ID" value="DME_0001005101-mRNA-1"/>
    <property type="gene ID" value="DME_0001005101"/>
</dbReference>
<keyword evidence="2" id="KW-0472">Membrane</keyword>
<evidence type="ECO:0000259" key="3">
    <source>
        <dbReference type="SMART" id="SM00645"/>
    </source>
</evidence>
<accession>A0A0N4UPY9</accession>
<dbReference type="GO" id="GO:0006508">
    <property type="term" value="P:proteolysis"/>
    <property type="evidence" value="ECO:0007669"/>
    <property type="project" value="InterPro"/>
</dbReference>
<dbReference type="OrthoDB" id="6774272at2759"/>
<dbReference type="Proteomes" id="UP000274756">
    <property type="component" value="Unassembled WGS sequence"/>
</dbReference>
<dbReference type="InterPro" id="IPR038765">
    <property type="entry name" value="Papain-like_cys_pep_sf"/>
</dbReference>
<dbReference type="Proteomes" id="UP000038040">
    <property type="component" value="Unplaced"/>
</dbReference>
<gene>
    <name evidence="4" type="ORF">DME_LOCUS10830</name>
</gene>